<organism evidence="1 2">
    <name type="scientific">Kitasatospora cinereorecta</name>
    <dbReference type="NCBI Taxonomy" id="285560"/>
    <lineage>
        <taxon>Bacteria</taxon>
        <taxon>Bacillati</taxon>
        <taxon>Actinomycetota</taxon>
        <taxon>Actinomycetes</taxon>
        <taxon>Kitasatosporales</taxon>
        <taxon>Streptomycetaceae</taxon>
        <taxon>Kitasatospora</taxon>
    </lineage>
</organism>
<gene>
    <name evidence="1" type="ORF">ACFPZF_23335</name>
</gene>
<proteinExistence type="predicted"/>
<reference evidence="2" key="1">
    <citation type="journal article" date="2019" name="Int. J. Syst. Evol. Microbiol.">
        <title>The Global Catalogue of Microorganisms (GCM) 10K type strain sequencing project: providing services to taxonomists for standard genome sequencing and annotation.</title>
        <authorList>
            <consortium name="The Broad Institute Genomics Platform"/>
            <consortium name="The Broad Institute Genome Sequencing Center for Infectious Disease"/>
            <person name="Wu L."/>
            <person name="Ma J."/>
        </authorList>
    </citation>
    <scope>NUCLEOTIDE SEQUENCE [LARGE SCALE GENOMIC DNA]</scope>
    <source>
        <strain evidence="2">CGMCC 4.1622</strain>
    </source>
</reference>
<dbReference type="RefSeq" id="WP_346146983.1">
    <property type="nucleotide sequence ID" value="NZ_BAAAUA010000031.1"/>
</dbReference>
<name>A0ABW0VEF8_9ACTN</name>
<sequence>MSGQDRVYLRRLLGELADLGDDIDPFEPDDSGAQLFTEIAQRAERIARFAWDLVTEAQNTATENGKGIWWLSN</sequence>
<dbReference type="EMBL" id="JBHSOC010000044">
    <property type="protein sequence ID" value="MFC5644280.1"/>
    <property type="molecule type" value="Genomic_DNA"/>
</dbReference>
<keyword evidence="2" id="KW-1185">Reference proteome</keyword>
<accession>A0ABW0VEF8</accession>
<evidence type="ECO:0000313" key="1">
    <source>
        <dbReference type="EMBL" id="MFC5644280.1"/>
    </source>
</evidence>
<dbReference type="Proteomes" id="UP001596066">
    <property type="component" value="Unassembled WGS sequence"/>
</dbReference>
<evidence type="ECO:0000313" key="2">
    <source>
        <dbReference type="Proteomes" id="UP001596066"/>
    </source>
</evidence>
<comment type="caution">
    <text evidence="1">The sequence shown here is derived from an EMBL/GenBank/DDBJ whole genome shotgun (WGS) entry which is preliminary data.</text>
</comment>
<protein>
    <submittedName>
        <fullName evidence="1">Uncharacterized protein</fullName>
    </submittedName>
</protein>